<feature type="domain" description="EF-hand" evidence="3">
    <location>
        <begin position="72"/>
        <end position="107"/>
    </location>
</feature>
<evidence type="ECO:0000313" key="5">
    <source>
        <dbReference type="EMBL" id="CAL1139069.1"/>
    </source>
</evidence>
<dbReference type="PROSITE" id="PS50222">
    <property type="entry name" value="EF_HAND_2"/>
    <property type="match status" value="2"/>
</dbReference>
<keyword evidence="1" id="KW-0106">Calcium</keyword>
<sequence length="195" mass="22558">MFNERCLLDEAEMETRKLSRDFNIPLDDTHNVRREFLRFDTEKRGYLTFFDFRKVVKALTSRHTLCRADALLQENHLRALWNIVDKDGSGCVEFEEFLQWFHSHFLKEKPPARSLHSGTMVESVTEHFYASMGVNRLRGYLTSFGEGDQEADEDEVEPVAGEDSPKSRKKTVWLRAGLVAATGKGRLVVKDESDR</sequence>
<organism evidence="4">
    <name type="scientific">Cladocopium goreaui</name>
    <dbReference type="NCBI Taxonomy" id="2562237"/>
    <lineage>
        <taxon>Eukaryota</taxon>
        <taxon>Sar</taxon>
        <taxon>Alveolata</taxon>
        <taxon>Dinophyceae</taxon>
        <taxon>Suessiales</taxon>
        <taxon>Symbiodiniaceae</taxon>
        <taxon>Cladocopium</taxon>
    </lineage>
</organism>
<dbReference type="InterPro" id="IPR011992">
    <property type="entry name" value="EF-hand-dom_pair"/>
</dbReference>
<dbReference type="Proteomes" id="UP001152797">
    <property type="component" value="Unassembled WGS sequence"/>
</dbReference>
<dbReference type="SUPFAM" id="SSF47473">
    <property type="entry name" value="EF-hand"/>
    <property type="match status" value="1"/>
</dbReference>
<dbReference type="EMBL" id="CAMXCT010001010">
    <property type="protein sequence ID" value="CAI3985694.1"/>
    <property type="molecule type" value="Genomic_DNA"/>
</dbReference>
<dbReference type="GO" id="GO:0005509">
    <property type="term" value="F:calcium ion binding"/>
    <property type="evidence" value="ECO:0007669"/>
    <property type="project" value="InterPro"/>
</dbReference>
<gene>
    <name evidence="4" type="ORF">C1SCF055_LOCUS13115</name>
</gene>
<dbReference type="CDD" id="cd00051">
    <property type="entry name" value="EFh"/>
    <property type="match status" value="1"/>
</dbReference>
<evidence type="ECO:0000259" key="3">
    <source>
        <dbReference type="PROSITE" id="PS50222"/>
    </source>
</evidence>
<accession>A0A9P1C5Z4</accession>
<dbReference type="OrthoDB" id="418595at2759"/>
<feature type="region of interest" description="Disordered" evidence="2">
    <location>
        <begin position="147"/>
        <end position="168"/>
    </location>
</feature>
<evidence type="ECO:0000256" key="1">
    <source>
        <dbReference type="ARBA" id="ARBA00022837"/>
    </source>
</evidence>
<reference evidence="4" key="1">
    <citation type="submission" date="2022-10" db="EMBL/GenBank/DDBJ databases">
        <authorList>
            <person name="Chen Y."/>
            <person name="Dougan E. K."/>
            <person name="Chan C."/>
            <person name="Rhodes N."/>
            <person name="Thang M."/>
        </authorList>
    </citation>
    <scope>NUCLEOTIDE SEQUENCE</scope>
</reference>
<evidence type="ECO:0000313" key="7">
    <source>
        <dbReference type="Proteomes" id="UP001152797"/>
    </source>
</evidence>
<name>A0A9P1C5Z4_9DINO</name>
<feature type="compositionally biased region" description="Acidic residues" evidence="2">
    <location>
        <begin position="147"/>
        <end position="157"/>
    </location>
</feature>
<dbReference type="SMART" id="SM00054">
    <property type="entry name" value="EFh"/>
    <property type="match status" value="2"/>
</dbReference>
<evidence type="ECO:0000313" key="6">
    <source>
        <dbReference type="EMBL" id="CAL4773006.1"/>
    </source>
</evidence>
<reference evidence="5" key="2">
    <citation type="submission" date="2024-04" db="EMBL/GenBank/DDBJ databases">
        <authorList>
            <person name="Chen Y."/>
            <person name="Shah S."/>
            <person name="Dougan E. K."/>
            <person name="Thang M."/>
            <person name="Chan C."/>
        </authorList>
    </citation>
    <scope>NUCLEOTIDE SEQUENCE [LARGE SCALE GENOMIC DNA]</scope>
</reference>
<dbReference type="InterPro" id="IPR002048">
    <property type="entry name" value="EF_hand_dom"/>
</dbReference>
<dbReference type="EMBL" id="CAMXCT020001010">
    <property type="protein sequence ID" value="CAL1139069.1"/>
    <property type="molecule type" value="Genomic_DNA"/>
</dbReference>
<keyword evidence="7" id="KW-1185">Reference proteome</keyword>
<dbReference type="EMBL" id="CAMXCT030001010">
    <property type="protein sequence ID" value="CAL4773006.1"/>
    <property type="molecule type" value="Genomic_DNA"/>
</dbReference>
<feature type="domain" description="EF-hand" evidence="3">
    <location>
        <begin position="27"/>
        <end position="62"/>
    </location>
</feature>
<comment type="caution">
    <text evidence="4">The sequence shown here is derived from an EMBL/GenBank/DDBJ whole genome shotgun (WGS) entry which is preliminary data.</text>
</comment>
<dbReference type="Gene3D" id="1.10.238.10">
    <property type="entry name" value="EF-hand"/>
    <property type="match status" value="1"/>
</dbReference>
<dbReference type="InterPro" id="IPR018247">
    <property type="entry name" value="EF_Hand_1_Ca_BS"/>
</dbReference>
<evidence type="ECO:0000313" key="4">
    <source>
        <dbReference type="EMBL" id="CAI3985694.1"/>
    </source>
</evidence>
<dbReference type="Pfam" id="PF13499">
    <property type="entry name" value="EF-hand_7"/>
    <property type="match status" value="1"/>
</dbReference>
<evidence type="ECO:0000256" key="2">
    <source>
        <dbReference type="SAM" id="MobiDB-lite"/>
    </source>
</evidence>
<dbReference type="PROSITE" id="PS00018">
    <property type="entry name" value="EF_HAND_1"/>
    <property type="match status" value="1"/>
</dbReference>
<dbReference type="AlphaFoldDB" id="A0A9P1C5Z4"/>
<protein>
    <submittedName>
        <fullName evidence="6">EF-hand domain-containing protein</fullName>
    </submittedName>
</protein>
<proteinExistence type="predicted"/>